<dbReference type="InterPro" id="IPR036028">
    <property type="entry name" value="SH3-like_dom_sf"/>
</dbReference>
<dbReference type="InterPro" id="IPR001452">
    <property type="entry name" value="SH3_domain"/>
</dbReference>
<keyword evidence="5" id="KW-1185">Reference proteome</keyword>
<name>A0A165KEM6_EXIGL</name>
<feature type="non-terminal residue" evidence="4">
    <location>
        <position position="1"/>
    </location>
</feature>
<evidence type="ECO:0000256" key="2">
    <source>
        <dbReference type="PROSITE-ProRule" id="PRU00192"/>
    </source>
</evidence>
<organism evidence="4 5">
    <name type="scientific">Exidia glandulosa HHB12029</name>
    <dbReference type="NCBI Taxonomy" id="1314781"/>
    <lineage>
        <taxon>Eukaryota</taxon>
        <taxon>Fungi</taxon>
        <taxon>Dikarya</taxon>
        <taxon>Basidiomycota</taxon>
        <taxon>Agaricomycotina</taxon>
        <taxon>Agaricomycetes</taxon>
        <taxon>Auriculariales</taxon>
        <taxon>Exidiaceae</taxon>
        <taxon>Exidia</taxon>
    </lineage>
</organism>
<proteinExistence type="predicted"/>
<dbReference type="SMART" id="SM00326">
    <property type="entry name" value="SH3"/>
    <property type="match status" value="1"/>
</dbReference>
<dbReference type="SUPFAM" id="SSF50044">
    <property type="entry name" value="SH3-domain"/>
    <property type="match status" value="1"/>
</dbReference>
<dbReference type="Gene3D" id="2.30.30.40">
    <property type="entry name" value="SH3 Domains"/>
    <property type="match status" value="1"/>
</dbReference>
<keyword evidence="1 2" id="KW-0728">SH3 domain</keyword>
<dbReference type="Pfam" id="PF14604">
    <property type="entry name" value="SH3_9"/>
    <property type="match status" value="1"/>
</dbReference>
<feature type="non-terminal residue" evidence="4">
    <location>
        <position position="82"/>
    </location>
</feature>
<evidence type="ECO:0000256" key="1">
    <source>
        <dbReference type="ARBA" id="ARBA00022443"/>
    </source>
</evidence>
<feature type="domain" description="SH3" evidence="3">
    <location>
        <begin position="1"/>
        <end position="59"/>
    </location>
</feature>
<dbReference type="PROSITE" id="PS50002">
    <property type="entry name" value="SH3"/>
    <property type="match status" value="1"/>
</dbReference>
<evidence type="ECO:0000259" key="3">
    <source>
        <dbReference type="PROSITE" id="PS50002"/>
    </source>
</evidence>
<dbReference type="STRING" id="1314781.A0A165KEM6"/>
<dbReference type="InParanoid" id="A0A165KEM6"/>
<evidence type="ECO:0000313" key="4">
    <source>
        <dbReference type="EMBL" id="KZV96217.1"/>
    </source>
</evidence>
<reference evidence="4 5" key="1">
    <citation type="journal article" date="2016" name="Mol. Biol. Evol.">
        <title>Comparative Genomics of Early-Diverging Mushroom-Forming Fungi Provides Insights into the Origins of Lignocellulose Decay Capabilities.</title>
        <authorList>
            <person name="Nagy L.G."/>
            <person name="Riley R."/>
            <person name="Tritt A."/>
            <person name="Adam C."/>
            <person name="Daum C."/>
            <person name="Floudas D."/>
            <person name="Sun H."/>
            <person name="Yadav J.S."/>
            <person name="Pangilinan J."/>
            <person name="Larsson K.H."/>
            <person name="Matsuura K."/>
            <person name="Barry K."/>
            <person name="Labutti K."/>
            <person name="Kuo R."/>
            <person name="Ohm R.A."/>
            <person name="Bhattacharya S.S."/>
            <person name="Shirouzu T."/>
            <person name="Yoshinaga Y."/>
            <person name="Martin F.M."/>
            <person name="Grigoriev I.V."/>
            <person name="Hibbett D.S."/>
        </authorList>
    </citation>
    <scope>NUCLEOTIDE SEQUENCE [LARGE SCALE GENOMIC DNA]</scope>
    <source>
        <strain evidence="4 5">HHB12029</strain>
    </source>
</reference>
<dbReference type="EMBL" id="KV425946">
    <property type="protein sequence ID" value="KZV96217.1"/>
    <property type="molecule type" value="Genomic_DNA"/>
</dbReference>
<dbReference type="Proteomes" id="UP000077266">
    <property type="component" value="Unassembled WGS sequence"/>
</dbReference>
<evidence type="ECO:0000313" key="5">
    <source>
        <dbReference type="Proteomes" id="UP000077266"/>
    </source>
</evidence>
<gene>
    <name evidence="4" type="ORF">EXIGLDRAFT_565625</name>
</gene>
<dbReference type="OrthoDB" id="5340910at2759"/>
<accession>A0A165KEM6</accession>
<sequence>REAAMVTRSFMPTLADELPVTIGETVFIIEAFDDGWASCSNIGGQCGVVPLECLQSMARKPRDQLQAQQAGDWRTSKRVSSL</sequence>
<dbReference type="AlphaFoldDB" id="A0A165KEM6"/>
<protein>
    <recommendedName>
        <fullName evidence="3">SH3 domain-containing protein</fullName>
    </recommendedName>
</protein>